<dbReference type="PANTHER" id="PTHR13817:SF166">
    <property type="entry name" value="NEURONAL IGCAM-RELATED"/>
    <property type="match status" value="1"/>
</dbReference>
<evidence type="ECO:0000313" key="6">
    <source>
        <dbReference type="EMBL" id="RZS59150.1"/>
    </source>
</evidence>
<evidence type="ECO:0000256" key="2">
    <source>
        <dbReference type="ARBA" id="ARBA00023295"/>
    </source>
</evidence>
<dbReference type="Proteomes" id="UP000293519">
    <property type="component" value="Unassembled WGS sequence"/>
</dbReference>
<dbReference type="SMART" id="SM00060">
    <property type="entry name" value="FN3"/>
    <property type="match status" value="3"/>
</dbReference>
<dbReference type="SUPFAM" id="SSF49265">
    <property type="entry name" value="Fibronectin type III"/>
    <property type="match status" value="2"/>
</dbReference>
<accession>A0A4V2EXD9</accession>
<keyword evidence="3" id="KW-0119">Carbohydrate metabolism</keyword>
<dbReference type="CDD" id="cd00063">
    <property type="entry name" value="FN3"/>
    <property type="match status" value="2"/>
</dbReference>
<reference evidence="6 7" key="1">
    <citation type="journal article" date="2015" name="Stand. Genomic Sci.">
        <title>Genomic Encyclopedia of Bacterial and Archaeal Type Strains, Phase III: the genomes of soil and plant-associated and newly described type strains.</title>
        <authorList>
            <person name="Whitman W.B."/>
            <person name="Woyke T."/>
            <person name="Klenk H.P."/>
            <person name="Zhou Y."/>
            <person name="Lilburn T.G."/>
            <person name="Beck B.J."/>
            <person name="De Vos P."/>
            <person name="Vandamme P."/>
            <person name="Eisen J.A."/>
            <person name="Garrity G."/>
            <person name="Hugenholtz P."/>
            <person name="Kyrpides N.C."/>
        </authorList>
    </citation>
    <scope>NUCLEOTIDE SEQUENCE [LARGE SCALE GENOMIC DNA]</scope>
    <source>
        <strain evidence="6 7">CV2</strain>
    </source>
</reference>
<dbReference type="Gene3D" id="2.60.40.10">
    <property type="entry name" value="Immunoglobulins"/>
    <property type="match status" value="3"/>
</dbReference>
<keyword evidence="7" id="KW-1185">Reference proteome</keyword>
<feature type="transmembrane region" description="Helical" evidence="4">
    <location>
        <begin position="15"/>
        <end position="35"/>
    </location>
</feature>
<comment type="caution">
    <text evidence="6">The sequence shown here is derived from an EMBL/GenBank/DDBJ whole genome shotgun (WGS) entry which is preliminary data.</text>
</comment>
<keyword evidence="4" id="KW-0472">Membrane</keyword>
<dbReference type="PROSITE" id="PS50853">
    <property type="entry name" value="FN3"/>
    <property type="match status" value="2"/>
</dbReference>
<sequence>MVLAAAQRASHRRSAWVSAVSGTLIAAVVSTLAILHPGFDVQRAQLNDGSVWVVNGERQSAARANLQIGALDAVVVGEGSELEVRHHGSDVMVLDRLNAQAEVLDAARATVDFTVPLPPIEPDVRLVGQTVVVHTADTGDLWTVPWVLFDDFDVASVAPLSFGPDSAVRATDRYGLAIASPATGEVHRLAPGRLDRVEQSWPIEPASTGRLDITIAAGQWWVLDPDGERVLRDGDPIDLSPWLAEGDAVLAHASDEADSLIVATPTSLLSIDAAGEVRELVADRAGDPIAPVVVDGCIIAAWTDGTAWRSCTEPAFATLPGLLPGEGLDFVVRDDRVVLNDRATGNVWDVRGSGALIANWDDLIAEEEDEREEQAETLDVPPELDRVQQPPIAEDDAFGARPGRSTILPVLLNDRDPNGDVLVVSETTELGPDDEARLDIVDSGQKVQLTLPPDAAGVLAFDYTITDGRGGSDTATVVVTVRQPEENGAPTQVRPARTTVAEGGRVTANVLGEWVDPDGDPLYLADATVAAPDQVVARPDGRVTVSELGGAGEIRTVALTVSDGSLAGVGELAVTVRPLGQVPIIAEPFAVQVVAGEEARVEPLRYVRGGSGTVRLVSVPERAGALITPRLERGFFRFSSDEVRTHYVEYVVSDGDQSATGVVRIDVTAPPELAAPVTVPKTAFVRSLSSAVVPVASTDIDPAGGVLVVTGITDVPADSGIRAEVLDQRDARITLTRPLDGPVALSYRISNGYADAEGTITVIEIPRPETLQPPIAVDDTVTVRVGDAVTIPVLENDEHPDDEPITLAPDLVRGLGGNDGLLFVSGDTLRYLAPERPGDFTAVYEVLGPLGVERAQATVRISVREADEATNSPPVPRTITARVIAGETVRIRIPVADMDPDGDSVQLVGQETAPERGTVIDSGLDYVDYQAGEYAAGTDEFRYTVVDALGARASGTIRVGISPRLEGARNPVANDDQVVVRPGGVVTVPVLDNDSDPGGGALRVTSVESGDPRMIAEVVDGGFVRLAPPAEPGIYGAIYTITNDFGGASQAFVTVSVVTDAPLQPPIARDVVLTLADILERDTVDVDVLARAFFAEGSADELAVRVVPGYSTGATVLADGRIRVTVGERRQIVPFSLSHPADPSVTGTAFIWIPGTADALPQLDRRAPRIQVVSEETVTIPINDYVLAVGGRQVRLTDTATVRASNADGSALVVDEQTLRFRSADLYFGPASISFEVTDGVTANDPEGRVATIVLPIEVTARENQPPVLVGATIELEPGTSRELDLVRITSYPYPDDIDELAYALESALPAGLDIAISGQRATVSVAASTPRGTRFGAAVGVRDDAAEGTSGRIDVTVVPSTRPLARPIEDAAIAPRGETTVVDVLTNDQATNPFPLEPLRVVAIRGLDSASIPAGVQIRPTDDGQAVSVTVANSAQPGDSLLEYQVADATGDPSRLVWGSIRISVQDVPDPVSGLRVQEFGDRTLTIAWQPGASNNAPIQRFDATVTRVSDGAVTATVACASSPCTVPTTGNGPDNRVRIAVAAINAQGASAPTTLSDSVWSDLVPPAPVAVSRTPLDGGLRVTWEKPTQPAGASPIRRYVVTVGPVTRELEVSANDPAGTAYALPVVDAGALQNGTAYGVSVSARNDAFSPLTTWNSAETTGTPAGPPLRVAAPSAVQTTPSDDPNAQELRVDWAGAFGANGRAIDRYFVWFTDGGGEAPSCTVSGVDAGSPTLSPPAGATAYPADRTSATLSGLAGDRSYRVVVYAHNGQGCTASVDVTAQTVTRPARVTSVTFAPDAIVVAEGRFEARIDAVGTARAGEATPFIRYRFGESGIASAPAALPVFVTDGTYGTLRSVQVQVCRDGSAALCGEWSTSVDVPVAVAIDVRPTFTVSGETPPERVADITWTPLTWTSPDARGAHPGYANVEYLCRNDDGPVPPSSTGGNCTIGAPPSSDPRLEVRITVGGTVFERVYRP</sequence>
<keyword evidence="2" id="KW-0326">Glycosidase</keyword>
<evidence type="ECO:0000256" key="4">
    <source>
        <dbReference type="SAM" id="Phobius"/>
    </source>
</evidence>
<keyword evidence="1" id="KW-0677">Repeat</keyword>
<evidence type="ECO:0000256" key="1">
    <source>
        <dbReference type="ARBA" id="ARBA00022737"/>
    </source>
</evidence>
<keyword evidence="4" id="KW-1133">Transmembrane helix</keyword>
<feature type="domain" description="Fibronectin type-III" evidence="5">
    <location>
        <begin position="1675"/>
        <end position="1790"/>
    </location>
</feature>
<evidence type="ECO:0000313" key="7">
    <source>
        <dbReference type="Proteomes" id="UP000293519"/>
    </source>
</evidence>
<evidence type="ECO:0000259" key="5">
    <source>
        <dbReference type="PROSITE" id="PS50853"/>
    </source>
</evidence>
<keyword evidence="4" id="KW-0812">Transmembrane</keyword>
<protein>
    <recommendedName>
        <fullName evidence="5">Fibronectin type-III domain-containing protein</fullName>
    </recommendedName>
</protein>
<dbReference type="InterPro" id="IPR013783">
    <property type="entry name" value="Ig-like_fold"/>
</dbReference>
<dbReference type="InterPro" id="IPR050964">
    <property type="entry name" value="Striated_Muscle_Regulatory"/>
</dbReference>
<dbReference type="EMBL" id="SGWW01000001">
    <property type="protein sequence ID" value="RZS59150.1"/>
    <property type="molecule type" value="Genomic_DNA"/>
</dbReference>
<evidence type="ECO:0000256" key="3">
    <source>
        <dbReference type="ARBA" id="ARBA00023326"/>
    </source>
</evidence>
<dbReference type="InterPro" id="IPR036116">
    <property type="entry name" value="FN3_sf"/>
</dbReference>
<name>A0A4V2EXD9_9MICO</name>
<dbReference type="NCBIfam" id="NF012211">
    <property type="entry name" value="tand_rpt_95"/>
    <property type="match status" value="1"/>
</dbReference>
<proteinExistence type="predicted"/>
<dbReference type="GO" id="GO:0000272">
    <property type="term" value="P:polysaccharide catabolic process"/>
    <property type="evidence" value="ECO:0007669"/>
    <property type="project" value="UniProtKB-KW"/>
</dbReference>
<gene>
    <name evidence="6" type="ORF">EV141_0367</name>
</gene>
<dbReference type="Pfam" id="PF17963">
    <property type="entry name" value="Big_9"/>
    <property type="match status" value="5"/>
</dbReference>
<dbReference type="InterPro" id="IPR003961">
    <property type="entry name" value="FN3_dom"/>
</dbReference>
<dbReference type="GO" id="GO:0016798">
    <property type="term" value="F:hydrolase activity, acting on glycosyl bonds"/>
    <property type="evidence" value="ECO:0007669"/>
    <property type="project" value="UniProtKB-KW"/>
</dbReference>
<organism evidence="6 7">
    <name type="scientific">Microcella putealis</name>
    <dbReference type="NCBI Taxonomy" id="337005"/>
    <lineage>
        <taxon>Bacteria</taxon>
        <taxon>Bacillati</taxon>
        <taxon>Actinomycetota</taxon>
        <taxon>Actinomycetes</taxon>
        <taxon>Micrococcales</taxon>
        <taxon>Microbacteriaceae</taxon>
        <taxon>Microcella</taxon>
    </lineage>
</organism>
<keyword evidence="3" id="KW-0624">Polysaccharide degradation</keyword>
<keyword evidence="2" id="KW-0378">Hydrolase</keyword>
<feature type="domain" description="Fibronectin type-III" evidence="5">
    <location>
        <begin position="1472"/>
        <end position="1569"/>
    </location>
</feature>
<dbReference type="PANTHER" id="PTHR13817">
    <property type="entry name" value="TITIN"/>
    <property type="match status" value="1"/>
</dbReference>